<reference evidence="3" key="1">
    <citation type="submission" date="2023-03" db="UniProtKB">
        <authorList>
            <consortium name="WormBaseParasite"/>
        </authorList>
    </citation>
    <scope>IDENTIFICATION</scope>
</reference>
<feature type="compositionally biased region" description="Polar residues" evidence="1">
    <location>
        <begin position="222"/>
        <end position="237"/>
    </location>
</feature>
<keyword evidence="2" id="KW-1185">Reference proteome</keyword>
<evidence type="ECO:0000313" key="2">
    <source>
        <dbReference type="Proteomes" id="UP000036681"/>
    </source>
</evidence>
<dbReference type="AlphaFoldDB" id="A0A9J2Q2S6"/>
<feature type="region of interest" description="Disordered" evidence="1">
    <location>
        <begin position="218"/>
        <end position="237"/>
    </location>
</feature>
<feature type="region of interest" description="Disordered" evidence="1">
    <location>
        <begin position="278"/>
        <end position="298"/>
    </location>
</feature>
<sequence length="554" mass="60994">MPMPSDDHDVTYEYMPCDGTYFNRISPSSEAGMTCGTRNGISHLERNLLETSAHSTRGIPETSINVYDKVYEHLSDPSSSILDEYEQPNSIRARNSMSSLCDELSASRNSNLLCCTLVGSGFATRNLLETSAYSTRGIPETSINVYDKVYEHLSDPSSSIPDEYEQPNSIRARNSMSSLCDELSASRNCLRPISPVSGSIKSAEVMRIPAKSTLIDDVANDRPSTADPTSSVGRWQANSPEFCTSSEVLQLRGNDWRMEEKREMSRKLASEYREVIKRPPVPPKKPVASPRVSPPKEEKNIKDFAVQRKDTTCFTNRAYEHQNPEPDSISINTFNVGTFSKKEGQRSITNLTFQPCGSESIEAFERPESTDLSSVNSFLVMKDDKPTPLMKKVLWKAGEAHAARNGHPSSHHRSYINAIPDEVERSVGSSPSLENDTTESCGTYLREADLRLNLFMNGVAPLTVVHTDGSVPASSTKESNVTTVYINAIPDEVERSVGSSPSLENDTTESCGTYLREADLRLNLFMNGVAPLTVVHTDGSVPASSTKESNVTTV</sequence>
<proteinExistence type="predicted"/>
<accession>A0A9J2Q2S6</accession>
<evidence type="ECO:0000256" key="1">
    <source>
        <dbReference type="SAM" id="MobiDB-lite"/>
    </source>
</evidence>
<name>A0A9J2Q2S6_ASCLU</name>
<dbReference type="WBParaSite" id="ALUE_0001587401-mRNA-1">
    <property type="protein sequence ID" value="ALUE_0001587401-mRNA-1"/>
    <property type="gene ID" value="ALUE_0001587401"/>
</dbReference>
<dbReference type="Proteomes" id="UP000036681">
    <property type="component" value="Unplaced"/>
</dbReference>
<organism evidence="2 3">
    <name type="scientific">Ascaris lumbricoides</name>
    <name type="common">Giant roundworm</name>
    <dbReference type="NCBI Taxonomy" id="6252"/>
    <lineage>
        <taxon>Eukaryota</taxon>
        <taxon>Metazoa</taxon>
        <taxon>Ecdysozoa</taxon>
        <taxon>Nematoda</taxon>
        <taxon>Chromadorea</taxon>
        <taxon>Rhabditida</taxon>
        <taxon>Spirurina</taxon>
        <taxon>Ascaridomorpha</taxon>
        <taxon>Ascaridoidea</taxon>
        <taxon>Ascarididae</taxon>
        <taxon>Ascaris</taxon>
    </lineage>
</organism>
<protein>
    <submittedName>
        <fullName evidence="3">Uncharacterized protein</fullName>
    </submittedName>
</protein>
<evidence type="ECO:0000313" key="3">
    <source>
        <dbReference type="WBParaSite" id="ALUE_0001587401-mRNA-1"/>
    </source>
</evidence>